<dbReference type="Pfam" id="PF05728">
    <property type="entry name" value="UPF0227"/>
    <property type="match status" value="1"/>
</dbReference>
<keyword evidence="2" id="KW-1185">Reference proteome</keyword>
<sequence length="200" mass="22624">MNEKKINLLYIHGFNGKSQGGTYVALKSLAEGFGINVLTHQFRELHTNVEKTQGEIERLCRDNDIRIIAGASLGGFYALQCRLPLKKIAINPCLLPSAEIPLLKNFDTGENVFVPESVIEKWRELERWLVVPNAFGIFGRQDDLFHNGAERNFKSMFDSLFKESSASVLVNGKHSLELDELRPGFFAAMEHFKIEGRVQN</sequence>
<dbReference type="eggNOG" id="ENOG5031X32">
    <property type="taxonomic scope" value="Bacteria"/>
</dbReference>
<protein>
    <recommendedName>
        <fullName evidence="3">Esterase</fullName>
    </recommendedName>
</protein>
<dbReference type="Gene3D" id="3.40.50.1820">
    <property type="entry name" value="alpha/beta hydrolase"/>
    <property type="match status" value="1"/>
</dbReference>
<evidence type="ECO:0000313" key="2">
    <source>
        <dbReference type="Proteomes" id="UP000003571"/>
    </source>
</evidence>
<dbReference type="ESTHER" id="9spio-h7ei91">
    <property type="family name" value="abh_upf00227"/>
</dbReference>
<dbReference type="Proteomes" id="UP000003571">
    <property type="component" value="Unassembled WGS sequence"/>
</dbReference>
<accession>H7EI91</accession>
<evidence type="ECO:0008006" key="3">
    <source>
        <dbReference type="Google" id="ProtNLM"/>
    </source>
</evidence>
<organism evidence="1 2">
    <name type="scientific">Treponema saccharophilum DSM 2985</name>
    <dbReference type="NCBI Taxonomy" id="907348"/>
    <lineage>
        <taxon>Bacteria</taxon>
        <taxon>Pseudomonadati</taxon>
        <taxon>Spirochaetota</taxon>
        <taxon>Spirochaetia</taxon>
        <taxon>Spirochaetales</taxon>
        <taxon>Treponemataceae</taxon>
        <taxon>Treponema</taxon>
    </lineage>
</organism>
<dbReference type="InterPro" id="IPR008886">
    <property type="entry name" value="UPF0227/Esterase_YqiA"/>
</dbReference>
<comment type="caution">
    <text evidence="1">The sequence shown here is derived from an EMBL/GenBank/DDBJ whole genome shotgun (WGS) entry which is preliminary data.</text>
</comment>
<dbReference type="PATRIC" id="fig|907348.3.peg.530"/>
<dbReference type="SUPFAM" id="SSF53474">
    <property type="entry name" value="alpha/beta-Hydrolases"/>
    <property type="match status" value="1"/>
</dbReference>
<dbReference type="InterPro" id="IPR029058">
    <property type="entry name" value="AB_hydrolase_fold"/>
</dbReference>
<dbReference type="RefSeq" id="WP_002702599.1">
    <property type="nucleotide sequence ID" value="NZ_AGRW01000035.1"/>
</dbReference>
<dbReference type="AlphaFoldDB" id="H7EI91"/>
<dbReference type="OrthoDB" id="361379at2"/>
<name>H7EI91_9SPIR</name>
<dbReference type="EMBL" id="AGRW01000035">
    <property type="protein sequence ID" value="EIC02661.1"/>
    <property type="molecule type" value="Genomic_DNA"/>
</dbReference>
<gene>
    <name evidence="1" type="ORF">TresaDRAFT_2510</name>
</gene>
<evidence type="ECO:0000313" key="1">
    <source>
        <dbReference type="EMBL" id="EIC02661.1"/>
    </source>
</evidence>
<reference evidence="1 2" key="1">
    <citation type="submission" date="2011-09" db="EMBL/GenBank/DDBJ databases">
        <title>The draft genome of Treponema saccharophilum DSM 2985.</title>
        <authorList>
            <consortium name="US DOE Joint Genome Institute (JGI-PGF)"/>
            <person name="Lucas S."/>
            <person name="Copeland A."/>
            <person name="Lapidus A."/>
            <person name="Glavina del Rio T."/>
            <person name="Dalin E."/>
            <person name="Tice H."/>
            <person name="Bruce D."/>
            <person name="Goodwin L."/>
            <person name="Pitluck S."/>
            <person name="Peters L."/>
            <person name="Kyrpides N."/>
            <person name="Mavromatis K."/>
            <person name="Ivanova N."/>
            <person name="Markowitz V."/>
            <person name="Cheng J.-F."/>
            <person name="Hugenholtz P."/>
            <person name="Woyke T."/>
            <person name="Wu D."/>
            <person name="Gronow S."/>
            <person name="Wellnitz S."/>
            <person name="Brambilla E."/>
            <person name="Klenk H.-P."/>
            <person name="Eisen J.A."/>
        </authorList>
    </citation>
    <scope>NUCLEOTIDE SEQUENCE [LARGE SCALE GENOMIC DNA]</scope>
    <source>
        <strain evidence="1 2">DSM 2985</strain>
    </source>
</reference>
<proteinExistence type="predicted"/>